<keyword evidence="2" id="KW-1185">Reference proteome</keyword>
<dbReference type="Proteomes" id="UP000002059">
    <property type="component" value="Partially assembled WGS sequence"/>
</dbReference>
<dbReference type="RefSeq" id="XP_002792694.2">
    <property type="nucleotide sequence ID" value="XM_002792648.2"/>
</dbReference>
<evidence type="ECO:0000313" key="1">
    <source>
        <dbReference type="EMBL" id="EEH34374.2"/>
    </source>
</evidence>
<proteinExistence type="predicted"/>
<dbReference type="GeneID" id="9095931"/>
<accession>C1H3T0</accession>
<gene>
    <name evidence="1" type="ORF">PAAG_05423</name>
</gene>
<dbReference type="AlphaFoldDB" id="C1H3T0"/>
<dbReference type="VEuPathDB" id="FungiDB:PAAG_05423"/>
<evidence type="ECO:0000313" key="2">
    <source>
        <dbReference type="Proteomes" id="UP000002059"/>
    </source>
</evidence>
<sequence length="70" mass="7901">MPDDESGAPPRASPYKPVRARWKAEWEKREKEDSLESKFPLDKPLAPSGGLSRLLLLSLKTHYVLLPTSI</sequence>
<name>C1H3T0_PARBA</name>
<protein>
    <submittedName>
        <fullName evidence="1">Uncharacterized protein</fullName>
    </submittedName>
</protein>
<reference evidence="1 2" key="1">
    <citation type="journal article" date="2011" name="PLoS Genet.">
        <title>Comparative genomic analysis of human fungal pathogens causing paracoccidioidomycosis.</title>
        <authorList>
            <person name="Desjardins C.A."/>
            <person name="Champion M.D."/>
            <person name="Holder J.W."/>
            <person name="Muszewska A."/>
            <person name="Goldberg J."/>
            <person name="Bailao A.M."/>
            <person name="Brigido M.M."/>
            <person name="Ferreira M.E."/>
            <person name="Garcia A.M."/>
            <person name="Grynberg M."/>
            <person name="Gujja S."/>
            <person name="Heiman D.I."/>
            <person name="Henn M.R."/>
            <person name="Kodira C.D."/>
            <person name="Leon-Narvaez H."/>
            <person name="Longo L.V."/>
            <person name="Ma L.J."/>
            <person name="Malavazi I."/>
            <person name="Matsuo A.L."/>
            <person name="Morais F.V."/>
            <person name="Pereira M."/>
            <person name="Rodriguez-Brito S."/>
            <person name="Sakthikumar S."/>
            <person name="Salem-Izacc S.M."/>
            <person name="Sykes S.M."/>
            <person name="Teixeira M.M."/>
            <person name="Vallejo M.C."/>
            <person name="Walter M.E."/>
            <person name="Yandava C."/>
            <person name="Young S."/>
            <person name="Zeng Q."/>
            <person name="Zucker J."/>
            <person name="Felipe M.S."/>
            <person name="Goldman G.H."/>
            <person name="Haas B.J."/>
            <person name="McEwen J.G."/>
            <person name="Nino-Vega G."/>
            <person name="Puccia R."/>
            <person name="San-Blas G."/>
            <person name="Soares C.M."/>
            <person name="Birren B.W."/>
            <person name="Cuomo C.A."/>
        </authorList>
    </citation>
    <scope>NUCLEOTIDE SEQUENCE [LARGE SCALE GENOMIC DNA]</scope>
    <source>
        <strain evidence="2">ATCC MYA-826 / Pb01</strain>
    </source>
</reference>
<organism evidence="1 2">
    <name type="scientific">Paracoccidioides lutzii (strain ATCC MYA-826 / Pb01)</name>
    <name type="common">Paracoccidioides brasiliensis</name>
    <dbReference type="NCBI Taxonomy" id="502779"/>
    <lineage>
        <taxon>Eukaryota</taxon>
        <taxon>Fungi</taxon>
        <taxon>Dikarya</taxon>
        <taxon>Ascomycota</taxon>
        <taxon>Pezizomycotina</taxon>
        <taxon>Eurotiomycetes</taxon>
        <taxon>Eurotiomycetidae</taxon>
        <taxon>Onygenales</taxon>
        <taxon>Ajellomycetaceae</taxon>
        <taxon>Paracoccidioides</taxon>
    </lineage>
</organism>
<dbReference type="KEGG" id="pbl:PAAG_05423"/>
<dbReference type="EMBL" id="KN294005">
    <property type="protein sequence ID" value="EEH34374.2"/>
    <property type="molecule type" value="Genomic_DNA"/>
</dbReference>
<dbReference type="HOGENOM" id="CLU_2758460_0_0_1"/>